<dbReference type="EMBL" id="JRVC01000022">
    <property type="protein sequence ID" value="KHS43394.1"/>
    <property type="molecule type" value="Genomic_DNA"/>
</dbReference>
<dbReference type="PATRIC" id="fig|48936.3.peg.3734"/>
<evidence type="ECO:0000313" key="1">
    <source>
        <dbReference type="EMBL" id="KHS43394.1"/>
    </source>
</evidence>
<reference evidence="1 2" key="1">
    <citation type="submission" date="2014-10" db="EMBL/GenBank/DDBJ databases">
        <title>Draft genome sequence of Novosphingobium subterraneum DSM 12447.</title>
        <authorList>
            <person name="Gan H.M."/>
            <person name="Gan H.Y."/>
            <person name="Savka M.A."/>
        </authorList>
    </citation>
    <scope>NUCLEOTIDE SEQUENCE [LARGE SCALE GENOMIC DNA]</scope>
    <source>
        <strain evidence="1 2">DSM 12447</strain>
    </source>
</reference>
<name>A0A0B8ZAY1_9SPHN</name>
<dbReference type="STRING" id="48936.NJ75_03703"/>
<dbReference type="AlphaFoldDB" id="A0A0B8ZAY1"/>
<evidence type="ECO:0000313" key="2">
    <source>
        <dbReference type="Proteomes" id="UP000031338"/>
    </source>
</evidence>
<accession>A0A0B8ZAY1</accession>
<keyword evidence="2" id="KW-1185">Reference proteome</keyword>
<comment type="caution">
    <text evidence="1">The sequence shown here is derived from an EMBL/GenBank/DDBJ whole genome shotgun (WGS) entry which is preliminary data.</text>
</comment>
<sequence>MTALLTETDYQAQRRDLERAISYAEAERDHAAFKAQTGAGSADDAKKAKDHYEAMKAKLADLEAAQRGAQVARQQNASAAKAAAHKSLQSEVGAFIKRRGALVDAVAKHAEALAKAITDHQEATADIRKVLHAFVNKHGGSTVLDGINLNLQNGPSPYGIAACTMADHQVPASMLSGTVGAFRERSAAELEKRFAEQLRDNVARLAPKEA</sequence>
<dbReference type="Proteomes" id="UP000031338">
    <property type="component" value="Unassembled WGS sequence"/>
</dbReference>
<gene>
    <name evidence="1" type="ORF">NJ75_03703</name>
</gene>
<dbReference type="RefSeq" id="WP_156135855.1">
    <property type="nucleotide sequence ID" value="NZ_JRVC01000022.1"/>
</dbReference>
<organism evidence="1 2">
    <name type="scientific">Novosphingobium subterraneum</name>
    <dbReference type="NCBI Taxonomy" id="48936"/>
    <lineage>
        <taxon>Bacteria</taxon>
        <taxon>Pseudomonadati</taxon>
        <taxon>Pseudomonadota</taxon>
        <taxon>Alphaproteobacteria</taxon>
        <taxon>Sphingomonadales</taxon>
        <taxon>Sphingomonadaceae</taxon>
        <taxon>Novosphingobium</taxon>
    </lineage>
</organism>
<protein>
    <submittedName>
        <fullName evidence="1">Uncharacterized protein</fullName>
    </submittedName>
</protein>
<proteinExistence type="predicted"/>